<organism evidence="4 5">
    <name type="scientific">Mikania micrantha</name>
    <name type="common">bitter vine</name>
    <dbReference type="NCBI Taxonomy" id="192012"/>
    <lineage>
        <taxon>Eukaryota</taxon>
        <taxon>Viridiplantae</taxon>
        <taxon>Streptophyta</taxon>
        <taxon>Embryophyta</taxon>
        <taxon>Tracheophyta</taxon>
        <taxon>Spermatophyta</taxon>
        <taxon>Magnoliopsida</taxon>
        <taxon>eudicotyledons</taxon>
        <taxon>Gunneridae</taxon>
        <taxon>Pentapetalae</taxon>
        <taxon>asterids</taxon>
        <taxon>campanulids</taxon>
        <taxon>Asterales</taxon>
        <taxon>Asteraceae</taxon>
        <taxon>Asteroideae</taxon>
        <taxon>Heliantheae alliance</taxon>
        <taxon>Eupatorieae</taxon>
        <taxon>Mikania</taxon>
    </lineage>
</organism>
<dbReference type="Gene3D" id="2.130.10.30">
    <property type="entry name" value="Regulator of chromosome condensation 1/beta-lactamase-inhibitor protein II"/>
    <property type="match status" value="1"/>
</dbReference>
<dbReference type="PANTHER" id="PTHR22870:SF408">
    <property type="entry name" value="OS09G0560450 PROTEIN"/>
    <property type="match status" value="1"/>
</dbReference>
<proteinExistence type="predicted"/>
<keyword evidence="3" id="KW-0812">Transmembrane</keyword>
<dbReference type="SUPFAM" id="SSF50985">
    <property type="entry name" value="RCC1/BLIP-II"/>
    <property type="match status" value="1"/>
</dbReference>
<dbReference type="PROSITE" id="PS50012">
    <property type="entry name" value="RCC1_3"/>
    <property type="match status" value="1"/>
</dbReference>
<accession>A0A5N6LD95</accession>
<dbReference type="InterPro" id="IPR009091">
    <property type="entry name" value="RCC1/BLIP-II"/>
</dbReference>
<dbReference type="Proteomes" id="UP000326396">
    <property type="component" value="Unassembled WGS sequence"/>
</dbReference>
<dbReference type="AlphaFoldDB" id="A0A5N6LD95"/>
<name>A0A5N6LD95_9ASTR</name>
<dbReference type="PRINTS" id="PR00633">
    <property type="entry name" value="RCCNDNSATION"/>
</dbReference>
<evidence type="ECO:0000256" key="3">
    <source>
        <dbReference type="SAM" id="Phobius"/>
    </source>
</evidence>
<dbReference type="PANTHER" id="PTHR22870">
    <property type="entry name" value="REGULATOR OF CHROMOSOME CONDENSATION"/>
    <property type="match status" value="1"/>
</dbReference>
<evidence type="ECO:0000256" key="2">
    <source>
        <dbReference type="PROSITE-ProRule" id="PRU00235"/>
    </source>
</evidence>
<feature type="transmembrane region" description="Helical" evidence="3">
    <location>
        <begin position="55"/>
        <end position="79"/>
    </location>
</feature>
<keyword evidence="5" id="KW-1185">Reference proteome</keyword>
<evidence type="ECO:0000313" key="5">
    <source>
        <dbReference type="Proteomes" id="UP000326396"/>
    </source>
</evidence>
<dbReference type="InterPro" id="IPR000408">
    <property type="entry name" value="Reg_chr_condens"/>
</dbReference>
<keyword evidence="3" id="KW-0472">Membrane</keyword>
<sequence>MEANERVKDTQEKQELWSWGAGTEGQLGTGKLQDEHLPQLIHILPSLSLLSCGGAHVIALTHGMHTLVCVCSLACLYLYRPSLLCRKKKVYLGKRHTSGQHGHGDKNVGNFLFVEMGHLEVNVSSISANGDHSAALSYEGDVLMLGAAIMGFLTIIKGSSIPAILLWFAEDLNKDKLKKIPSLNMIKVVEIASGSEHSVLTTGKHFLFRRCLRRDVAGWASSCVSGTTSTSGPVDSQKRVTGGEFWLKKVVYGYQFEKVRNWFGFGLFGSS</sequence>
<dbReference type="Pfam" id="PF00415">
    <property type="entry name" value="RCC1"/>
    <property type="match status" value="1"/>
</dbReference>
<keyword evidence="3" id="KW-1133">Transmembrane helix</keyword>
<evidence type="ECO:0000313" key="4">
    <source>
        <dbReference type="EMBL" id="KAD0553099.1"/>
    </source>
</evidence>
<gene>
    <name evidence="4" type="ORF">E3N88_44084</name>
</gene>
<protein>
    <submittedName>
        <fullName evidence="4">Uncharacterized protein</fullName>
    </submittedName>
</protein>
<feature type="repeat" description="RCC1" evidence="2">
    <location>
        <begin position="14"/>
        <end position="63"/>
    </location>
</feature>
<reference evidence="4 5" key="1">
    <citation type="submission" date="2019-05" db="EMBL/GenBank/DDBJ databases">
        <title>Mikania micrantha, genome provides insights into the molecular mechanism of rapid growth.</title>
        <authorList>
            <person name="Liu B."/>
        </authorList>
    </citation>
    <scope>NUCLEOTIDE SEQUENCE [LARGE SCALE GENOMIC DNA]</scope>
    <source>
        <strain evidence="4">NLD-2019</strain>
        <tissue evidence="4">Leaf</tissue>
    </source>
</reference>
<dbReference type="OrthoDB" id="70707at2759"/>
<dbReference type="EMBL" id="SZYD01001586">
    <property type="protein sequence ID" value="KAD0553099.1"/>
    <property type="molecule type" value="Genomic_DNA"/>
</dbReference>
<feature type="transmembrane region" description="Helical" evidence="3">
    <location>
        <begin position="142"/>
        <end position="169"/>
    </location>
</feature>
<dbReference type="InterPro" id="IPR051210">
    <property type="entry name" value="Ub_ligase/GEF_domain"/>
</dbReference>
<comment type="caution">
    <text evidence="4">The sequence shown here is derived from an EMBL/GenBank/DDBJ whole genome shotgun (WGS) entry which is preliminary data.</text>
</comment>
<evidence type="ECO:0000256" key="1">
    <source>
        <dbReference type="ARBA" id="ARBA00022737"/>
    </source>
</evidence>
<keyword evidence="1" id="KW-0677">Repeat</keyword>